<comment type="caution">
    <text evidence="4">The sequence shown here is derived from an EMBL/GenBank/DDBJ whole genome shotgun (WGS) entry which is preliminary data.</text>
</comment>
<evidence type="ECO:0000259" key="3">
    <source>
        <dbReference type="SMART" id="SM00563"/>
    </source>
</evidence>
<proteinExistence type="predicted"/>
<reference evidence="4 5" key="1">
    <citation type="journal article" date="2015" name="Genome Announc.">
        <title>Expanding the biotechnology potential of lactobacilli through comparative genomics of 213 strains and associated genera.</title>
        <authorList>
            <person name="Sun Z."/>
            <person name="Harris H.M."/>
            <person name="McCann A."/>
            <person name="Guo C."/>
            <person name="Argimon S."/>
            <person name="Zhang W."/>
            <person name="Yang X."/>
            <person name="Jeffery I.B."/>
            <person name="Cooney J.C."/>
            <person name="Kagawa T.F."/>
            <person name="Liu W."/>
            <person name="Song Y."/>
            <person name="Salvetti E."/>
            <person name="Wrobel A."/>
            <person name="Rasinkangas P."/>
            <person name="Parkhill J."/>
            <person name="Rea M.C."/>
            <person name="O'Sullivan O."/>
            <person name="Ritari J."/>
            <person name="Douillard F.P."/>
            <person name="Paul Ross R."/>
            <person name="Yang R."/>
            <person name="Briner A.E."/>
            <person name="Felis G.E."/>
            <person name="de Vos W.M."/>
            <person name="Barrangou R."/>
            <person name="Klaenhammer T.R."/>
            <person name="Caufield P.W."/>
            <person name="Cui Y."/>
            <person name="Zhang H."/>
            <person name="O'Toole P.W."/>
        </authorList>
    </citation>
    <scope>NUCLEOTIDE SEQUENCE [LARGE SCALE GENOMIC DNA]</scope>
    <source>
        <strain evidence="4 5">DSM 4864</strain>
    </source>
</reference>
<evidence type="ECO:0000313" key="4">
    <source>
        <dbReference type="EMBL" id="KRM16316.1"/>
    </source>
</evidence>
<dbReference type="PATRIC" id="fig|1423779.3.peg.1472"/>
<dbReference type="AlphaFoldDB" id="A0A0R1WPQ8"/>
<organism evidence="4 5">
    <name type="scientific">Limosilactobacillus oris DSM 4864</name>
    <dbReference type="NCBI Taxonomy" id="1423779"/>
    <lineage>
        <taxon>Bacteria</taxon>
        <taxon>Bacillati</taxon>
        <taxon>Bacillota</taxon>
        <taxon>Bacilli</taxon>
        <taxon>Lactobacillales</taxon>
        <taxon>Lactobacillaceae</taxon>
        <taxon>Limosilactobacillus</taxon>
    </lineage>
</organism>
<dbReference type="CDD" id="cd07989">
    <property type="entry name" value="LPLAT_AGPAT-like"/>
    <property type="match status" value="1"/>
</dbReference>
<sequence>MLRYFSSYFTKKLKRLEEIAMLYTVLVKIVSPFLTLINGRAKIYNRENLPEGNYIIVAPHRTWMDPVLIAIAVWPKKFSFMAKKELFKNPLAAKFLRALNAYPVDRKHPGPSAIKQPVKLLRQSDLSTIIFPSGSRYSAKLKGGATLIAKLANVPLVPAVYQGPLSFGKLFTRQPRQIAFGKPIVVDHKTKLDEKYQAQLEAQMQAAFDQLDQQINPDFKYVMPPKPKNDDF</sequence>
<gene>
    <name evidence="4" type="ORF">FC49_GL001433</name>
</gene>
<keyword evidence="2 4" id="KW-0012">Acyltransferase</keyword>
<dbReference type="SUPFAM" id="SSF69593">
    <property type="entry name" value="Glycerol-3-phosphate (1)-acyltransferase"/>
    <property type="match status" value="1"/>
</dbReference>
<evidence type="ECO:0000256" key="1">
    <source>
        <dbReference type="ARBA" id="ARBA00022679"/>
    </source>
</evidence>
<feature type="domain" description="Phospholipid/glycerol acyltransferase" evidence="3">
    <location>
        <begin position="54"/>
        <end position="164"/>
    </location>
</feature>
<accession>A0A0R1WPQ8</accession>
<protein>
    <submittedName>
        <fullName evidence="4">Acyltransferase</fullName>
    </submittedName>
</protein>
<dbReference type="PANTHER" id="PTHR10434">
    <property type="entry name" value="1-ACYL-SN-GLYCEROL-3-PHOSPHATE ACYLTRANSFERASE"/>
    <property type="match status" value="1"/>
</dbReference>
<dbReference type="Pfam" id="PF01553">
    <property type="entry name" value="Acyltransferase"/>
    <property type="match status" value="1"/>
</dbReference>
<dbReference type="InterPro" id="IPR002123">
    <property type="entry name" value="Plipid/glycerol_acylTrfase"/>
</dbReference>
<dbReference type="PANTHER" id="PTHR10434:SF40">
    <property type="entry name" value="1-ACYL-SN-GLYCEROL-3-PHOSPHATE ACYLTRANSFERASE"/>
    <property type="match status" value="1"/>
</dbReference>
<evidence type="ECO:0000256" key="2">
    <source>
        <dbReference type="ARBA" id="ARBA00023315"/>
    </source>
</evidence>
<dbReference type="SMART" id="SM00563">
    <property type="entry name" value="PlsC"/>
    <property type="match status" value="1"/>
</dbReference>
<dbReference type="GO" id="GO:0006654">
    <property type="term" value="P:phosphatidic acid biosynthetic process"/>
    <property type="evidence" value="ECO:0007669"/>
    <property type="project" value="TreeGrafter"/>
</dbReference>
<name>A0A0R1WPQ8_9LACO</name>
<evidence type="ECO:0000313" key="5">
    <source>
        <dbReference type="Proteomes" id="UP000050973"/>
    </source>
</evidence>
<dbReference type="GO" id="GO:0003841">
    <property type="term" value="F:1-acylglycerol-3-phosphate O-acyltransferase activity"/>
    <property type="evidence" value="ECO:0007669"/>
    <property type="project" value="TreeGrafter"/>
</dbReference>
<dbReference type="Proteomes" id="UP000050973">
    <property type="component" value="Unassembled WGS sequence"/>
</dbReference>
<dbReference type="EMBL" id="AZGE01000004">
    <property type="protein sequence ID" value="KRM16316.1"/>
    <property type="molecule type" value="Genomic_DNA"/>
</dbReference>
<keyword evidence="1 4" id="KW-0808">Transferase</keyword>